<dbReference type="GO" id="GO:0016020">
    <property type="term" value="C:membrane"/>
    <property type="evidence" value="ECO:0007669"/>
    <property type="project" value="UniProtKB-SubCell"/>
</dbReference>
<keyword evidence="8" id="KW-1185">Reference proteome</keyword>
<evidence type="ECO:0000313" key="9">
    <source>
        <dbReference type="WBParaSite" id="ASIM_0001209101-mRNA-1"/>
    </source>
</evidence>
<dbReference type="GO" id="GO:0022857">
    <property type="term" value="F:transmembrane transporter activity"/>
    <property type="evidence" value="ECO:0007669"/>
    <property type="project" value="TreeGrafter"/>
</dbReference>
<dbReference type="AlphaFoldDB" id="A0A0M3JV51"/>
<dbReference type="Gene3D" id="1.20.1250.20">
    <property type="entry name" value="MFS general substrate transporter like domains"/>
    <property type="match status" value="1"/>
</dbReference>
<keyword evidence="2 6" id="KW-0812">Transmembrane</keyword>
<evidence type="ECO:0000256" key="6">
    <source>
        <dbReference type="SAM" id="Phobius"/>
    </source>
</evidence>
<reference evidence="7 8" key="2">
    <citation type="submission" date="2018-11" db="EMBL/GenBank/DDBJ databases">
        <authorList>
            <consortium name="Pathogen Informatics"/>
        </authorList>
    </citation>
    <scope>NUCLEOTIDE SEQUENCE [LARGE SCALE GENOMIC DNA]</scope>
</reference>
<dbReference type="PANTHER" id="PTHR23507">
    <property type="entry name" value="ZGC:174356"/>
    <property type="match status" value="1"/>
</dbReference>
<dbReference type="PANTHER" id="PTHR23507:SF6">
    <property type="entry name" value="PROTON-COUPLED FOLATE TRANSPORTER"/>
    <property type="match status" value="1"/>
</dbReference>
<evidence type="ECO:0000313" key="7">
    <source>
        <dbReference type="EMBL" id="VDK45343.1"/>
    </source>
</evidence>
<evidence type="ECO:0000256" key="4">
    <source>
        <dbReference type="ARBA" id="ARBA00023136"/>
    </source>
</evidence>
<keyword evidence="4 6" id="KW-0472">Membrane</keyword>
<feature type="transmembrane region" description="Helical" evidence="6">
    <location>
        <begin position="24"/>
        <end position="45"/>
    </location>
</feature>
<proteinExistence type="predicted"/>
<feature type="transmembrane region" description="Helical" evidence="6">
    <location>
        <begin position="153"/>
        <end position="179"/>
    </location>
</feature>
<feature type="transmembrane region" description="Helical" evidence="6">
    <location>
        <begin position="240"/>
        <end position="257"/>
    </location>
</feature>
<dbReference type="InterPro" id="IPR036259">
    <property type="entry name" value="MFS_trans_sf"/>
</dbReference>
<feature type="transmembrane region" description="Helical" evidence="6">
    <location>
        <begin position="433"/>
        <end position="453"/>
    </location>
</feature>
<evidence type="ECO:0000313" key="8">
    <source>
        <dbReference type="Proteomes" id="UP000267096"/>
    </source>
</evidence>
<feature type="region of interest" description="Disordered" evidence="5">
    <location>
        <begin position="500"/>
        <end position="582"/>
    </location>
</feature>
<name>A0A0M3JV51_ANISI</name>
<accession>A0A0M3JV51</accession>
<dbReference type="Proteomes" id="UP000267096">
    <property type="component" value="Unassembled WGS sequence"/>
</dbReference>
<protein>
    <submittedName>
        <fullName evidence="9">Proton-coupled folate transporter</fullName>
    </submittedName>
</protein>
<feature type="transmembrane region" description="Helical" evidence="6">
    <location>
        <begin position="126"/>
        <end position="147"/>
    </location>
</feature>
<gene>
    <name evidence="7" type="ORF">ASIM_LOCUS11557</name>
</gene>
<feature type="transmembrane region" description="Helical" evidence="6">
    <location>
        <begin position="338"/>
        <end position="361"/>
    </location>
</feature>
<reference evidence="9" key="1">
    <citation type="submission" date="2017-02" db="UniProtKB">
        <authorList>
            <consortium name="WormBaseParasite"/>
        </authorList>
    </citation>
    <scope>IDENTIFICATION</scope>
</reference>
<evidence type="ECO:0000256" key="3">
    <source>
        <dbReference type="ARBA" id="ARBA00022989"/>
    </source>
</evidence>
<sequence>MAIFGDSLRFDVCRCSEINVEPVIFLFSITFALILTVQPLFLYWARCIELFQDSKNFTDGNETFHNVSELCAQLSQPNNSYYQDIVEKDIASTKILLQIASGIPTLITAPIIGAWSDGSGGRRRPLLIGLFGLLLYSLLQFASTIFYKSVNVYTIQYLAELTIGFSGGIATIFTASFAIVTDDSRHQMAPGTNKIPLRIAIASALQSLGLVAGNMIASVFSISPAVSIQLHEIGYVKSTAISFTVVLVAILYTLLFVRETYQNQFIPVQEIMNTYNDKCLNASGTGSLSIRRPTLHLSDASTPTTTGSPRRNYWKSFKLFFYDLVEVVAAPRHGWARFCLNLSICFTFVEFLAIGIMSSLIKRLQNISNVSAKAEIQLIIKMLWNNTMKYNSCLIVRFILISAGSFSCFAGAIAPGYRSFLPRFVAKEETARLFAIFGIVMVFCPILSAFVFNNIFNATIDMWPGFAYLVGALFQLIVFVGQIIIHRLMMPQWREERNELNGAEQESLLRNEDDEDDEPDGPESQRRNLVDPNSADVGSVMNRSLSNTAIHSSNASPGASSNDTGSPLLTQDCDQQQINQTI</sequence>
<feature type="compositionally biased region" description="Acidic residues" evidence="5">
    <location>
        <begin position="512"/>
        <end position="521"/>
    </location>
</feature>
<dbReference type="EMBL" id="UYRR01031082">
    <property type="protein sequence ID" value="VDK45343.1"/>
    <property type="molecule type" value="Genomic_DNA"/>
</dbReference>
<evidence type="ECO:0000256" key="2">
    <source>
        <dbReference type="ARBA" id="ARBA00022692"/>
    </source>
</evidence>
<feature type="transmembrane region" description="Helical" evidence="6">
    <location>
        <begin position="465"/>
        <end position="485"/>
    </location>
</feature>
<feature type="transmembrane region" description="Helical" evidence="6">
    <location>
        <begin position="199"/>
        <end position="220"/>
    </location>
</feature>
<dbReference type="OrthoDB" id="419734at2759"/>
<feature type="transmembrane region" description="Helical" evidence="6">
    <location>
        <begin position="394"/>
        <end position="413"/>
    </location>
</feature>
<evidence type="ECO:0000256" key="5">
    <source>
        <dbReference type="SAM" id="MobiDB-lite"/>
    </source>
</evidence>
<evidence type="ECO:0000256" key="1">
    <source>
        <dbReference type="ARBA" id="ARBA00004141"/>
    </source>
</evidence>
<organism evidence="9">
    <name type="scientific">Anisakis simplex</name>
    <name type="common">Herring worm</name>
    <dbReference type="NCBI Taxonomy" id="6269"/>
    <lineage>
        <taxon>Eukaryota</taxon>
        <taxon>Metazoa</taxon>
        <taxon>Ecdysozoa</taxon>
        <taxon>Nematoda</taxon>
        <taxon>Chromadorea</taxon>
        <taxon>Rhabditida</taxon>
        <taxon>Spirurina</taxon>
        <taxon>Ascaridomorpha</taxon>
        <taxon>Ascaridoidea</taxon>
        <taxon>Anisakidae</taxon>
        <taxon>Anisakis</taxon>
        <taxon>Anisakis simplex complex</taxon>
    </lineage>
</organism>
<feature type="compositionally biased region" description="Polar residues" evidence="5">
    <location>
        <begin position="541"/>
        <end position="582"/>
    </location>
</feature>
<dbReference type="WBParaSite" id="ASIM_0001209101-mRNA-1">
    <property type="protein sequence ID" value="ASIM_0001209101-mRNA-1"/>
    <property type="gene ID" value="ASIM_0001209101"/>
</dbReference>
<dbReference type="SUPFAM" id="SSF103473">
    <property type="entry name" value="MFS general substrate transporter"/>
    <property type="match status" value="1"/>
</dbReference>
<keyword evidence="3 6" id="KW-1133">Transmembrane helix</keyword>
<comment type="subcellular location">
    <subcellularLocation>
        <location evidence="1">Membrane</location>
        <topology evidence="1">Multi-pass membrane protein</topology>
    </subcellularLocation>
</comment>